<name>A0A084TNT9_9FLAO</name>
<dbReference type="SUPFAM" id="SSF53448">
    <property type="entry name" value="Nucleotide-diphospho-sugar transferases"/>
    <property type="match status" value="1"/>
</dbReference>
<reference evidence="2 3" key="1">
    <citation type="journal article" date="2014" name="Genome Announc.">
        <title>Draft Genome Sequence of the Algicidal Bacterium Mangrovimonas yunxiaonensis Strain LY01.</title>
        <authorList>
            <person name="Li Y."/>
            <person name="Zhu H."/>
            <person name="Li C."/>
            <person name="Zhang H."/>
            <person name="Chen Z."/>
            <person name="Zheng W."/>
            <person name="Xu H."/>
            <person name="Zheng T."/>
        </authorList>
    </citation>
    <scope>NUCLEOTIDE SEQUENCE [LARGE SCALE GENOMIC DNA]</scope>
    <source>
        <strain evidence="2 3">LY01</strain>
    </source>
</reference>
<accession>A0A084TNT9</accession>
<comment type="caution">
    <text evidence="2">The sequence shown here is derived from an EMBL/GenBank/DDBJ whole genome shotgun (WGS) entry which is preliminary data.</text>
</comment>
<keyword evidence="3" id="KW-1185">Reference proteome</keyword>
<evidence type="ECO:0000259" key="1">
    <source>
        <dbReference type="Pfam" id="PF00535"/>
    </source>
</evidence>
<dbReference type="RefSeq" id="WP_036118409.1">
    <property type="nucleotide sequence ID" value="NZ_BMET01000002.1"/>
</dbReference>
<dbReference type="EMBL" id="JPFK01000002">
    <property type="protein sequence ID" value="KFB02375.1"/>
    <property type="molecule type" value="Genomic_DNA"/>
</dbReference>
<dbReference type="STRING" id="1197477.IA57_01715"/>
<dbReference type="OrthoDB" id="761861at2"/>
<dbReference type="InterPro" id="IPR029044">
    <property type="entry name" value="Nucleotide-diphossugar_trans"/>
</dbReference>
<dbReference type="Proteomes" id="UP000028521">
    <property type="component" value="Unassembled WGS sequence"/>
</dbReference>
<feature type="domain" description="Glycosyltransferase 2-like" evidence="1">
    <location>
        <begin position="3"/>
        <end position="165"/>
    </location>
</feature>
<protein>
    <recommendedName>
        <fullName evidence="1">Glycosyltransferase 2-like domain-containing protein</fullName>
    </recommendedName>
</protein>
<dbReference type="eggNOG" id="COG1216">
    <property type="taxonomic scope" value="Bacteria"/>
</dbReference>
<evidence type="ECO:0000313" key="3">
    <source>
        <dbReference type="Proteomes" id="UP000028521"/>
    </source>
</evidence>
<organism evidence="2 3">
    <name type="scientific">Mangrovimonas yunxiaonensis</name>
    <dbReference type="NCBI Taxonomy" id="1197477"/>
    <lineage>
        <taxon>Bacteria</taxon>
        <taxon>Pseudomonadati</taxon>
        <taxon>Bacteroidota</taxon>
        <taxon>Flavobacteriia</taxon>
        <taxon>Flavobacteriales</taxon>
        <taxon>Flavobacteriaceae</taxon>
        <taxon>Mangrovimonas</taxon>
    </lineage>
</organism>
<dbReference type="CDD" id="cd00761">
    <property type="entry name" value="Glyco_tranf_GTA_type"/>
    <property type="match status" value="1"/>
</dbReference>
<reference evidence="3" key="2">
    <citation type="submission" date="2014-07" db="EMBL/GenBank/DDBJ databases">
        <title>Genome sequence of Mangrovimonas yunxiaonensis.</title>
        <authorList>
            <person name="Li Y."/>
            <person name="Zheng T."/>
        </authorList>
    </citation>
    <scope>NUCLEOTIDE SEQUENCE [LARGE SCALE GENOMIC DNA]</scope>
    <source>
        <strain evidence="3">LY01</strain>
    </source>
</reference>
<dbReference type="Gene3D" id="3.90.550.10">
    <property type="entry name" value="Spore Coat Polysaccharide Biosynthesis Protein SpsA, Chain A"/>
    <property type="match status" value="1"/>
</dbReference>
<dbReference type="AlphaFoldDB" id="A0A084TNT9"/>
<sequence length="293" mass="33295">MLSILIPTYNYNVYPLAKELVKQALACNIVFELICMDDGSGSHLNSDNQNINTLTSCQFIENTKNLGSLGTRIALAKKATYNWLLFLDADTLPKSTSFITYYINSLNKNFDVIFGGIDYKISHEKKFALRETFGRKRETASALKRSKMIYKFVSSANFLIKKGVFLDTLGTVNKTTYGQDYLFGALLKSRKATIKHIDNAVYHLGLDENTVFLKKSKIAVNTLAELYKTNQIKEHDISLIKAYKKLNKLGLVKIFKVITAIFNRNIEKNLTSSSPSLFLFDLYRLRHFCNVTS</sequence>
<proteinExistence type="predicted"/>
<evidence type="ECO:0000313" key="2">
    <source>
        <dbReference type="EMBL" id="KFB02375.1"/>
    </source>
</evidence>
<dbReference type="InterPro" id="IPR001173">
    <property type="entry name" value="Glyco_trans_2-like"/>
</dbReference>
<gene>
    <name evidence="2" type="ORF">IA57_01715</name>
</gene>
<dbReference type="Pfam" id="PF00535">
    <property type="entry name" value="Glycos_transf_2"/>
    <property type="match status" value="1"/>
</dbReference>